<evidence type="ECO:0000313" key="2">
    <source>
        <dbReference type="Proteomes" id="UP001162483"/>
    </source>
</evidence>
<name>A0ABN9GJX6_9NEOB</name>
<evidence type="ECO:0000313" key="1">
    <source>
        <dbReference type="EMBL" id="CAI9607818.1"/>
    </source>
</evidence>
<dbReference type="Proteomes" id="UP001162483">
    <property type="component" value="Unassembled WGS sequence"/>
</dbReference>
<gene>
    <name evidence="1" type="ORF">SPARVUS_LOCUS14005489</name>
</gene>
<comment type="caution">
    <text evidence="1">The sequence shown here is derived from an EMBL/GenBank/DDBJ whole genome shotgun (WGS) entry which is preliminary data.</text>
</comment>
<accession>A0ABN9GJX6</accession>
<sequence>MTSSHSHCACTAPRTHSTVICSVLCPSDTADQHSMERAKDVRSVIAICQCPSVPGLCSSMPPASATFQCPSELPFSAAYQCQSVPPIVHQCCLTVPPNSAS</sequence>
<keyword evidence="2" id="KW-1185">Reference proteome</keyword>
<protein>
    <submittedName>
        <fullName evidence="1">Uncharacterized protein</fullName>
    </submittedName>
</protein>
<proteinExistence type="predicted"/>
<dbReference type="EMBL" id="CATNWA010018507">
    <property type="protein sequence ID" value="CAI9607818.1"/>
    <property type="molecule type" value="Genomic_DNA"/>
</dbReference>
<organism evidence="1 2">
    <name type="scientific">Staurois parvus</name>
    <dbReference type="NCBI Taxonomy" id="386267"/>
    <lineage>
        <taxon>Eukaryota</taxon>
        <taxon>Metazoa</taxon>
        <taxon>Chordata</taxon>
        <taxon>Craniata</taxon>
        <taxon>Vertebrata</taxon>
        <taxon>Euteleostomi</taxon>
        <taxon>Amphibia</taxon>
        <taxon>Batrachia</taxon>
        <taxon>Anura</taxon>
        <taxon>Neobatrachia</taxon>
        <taxon>Ranoidea</taxon>
        <taxon>Ranidae</taxon>
        <taxon>Staurois</taxon>
    </lineage>
</organism>
<reference evidence="1" key="1">
    <citation type="submission" date="2023-05" db="EMBL/GenBank/DDBJ databases">
        <authorList>
            <person name="Stuckert A."/>
        </authorList>
    </citation>
    <scope>NUCLEOTIDE SEQUENCE</scope>
</reference>